<organism evidence="2 3">
    <name type="scientific">Saponaria officinalis</name>
    <name type="common">Common soapwort</name>
    <name type="synonym">Lychnis saponaria</name>
    <dbReference type="NCBI Taxonomy" id="3572"/>
    <lineage>
        <taxon>Eukaryota</taxon>
        <taxon>Viridiplantae</taxon>
        <taxon>Streptophyta</taxon>
        <taxon>Embryophyta</taxon>
        <taxon>Tracheophyta</taxon>
        <taxon>Spermatophyta</taxon>
        <taxon>Magnoliopsida</taxon>
        <taxon>eudicotyledons</taxon>
        <taxon>Gunneridae</taxon>
        <taxon>Pentapetalae</taxon>
        <taxon>Caryophyllales</taxon>
        <taxon>Caryophyllaceae</taxon>
        <taxon>Caryophylleae</taxon>
        <taxon>Saponaria</taxon>
    </lineage>
</organism>
<dbReference type="AlphaFoldDB" id="A0AAW1LP54"/>
<evidence type="ECO:0000313" key="3">
    <source>
        <dbReference type="Proteomes" id="UP001443914"/>
    </source>
</evidence>
<feature type="compositionally biased region" description="Polar residues" evidence="1">
    <location>
        <begin position="599"/>
        <end position="611"/>
    </location>
</feature>
<accession>A0AAW1LP54</accession>
<feature type="compositionally biased region" description="Polar residues" evidence="1">
    <location>
        <begin position="301"/>
        <end position="317"/>
    </location>
</feature>
<feature type="region of interest" description="Disordered" evidence="1">
    <location>
        <begin position="147"/>
        <end position="167"/>
    </location>
</feature>
<feature type="region of interest" description="Disordered" evidence="1">
    <location>
        <begin position="184"/>
        <end position="637"/>
    </location>
</feature>
<gene>
    <name evidence="2" type="ORF">RND81_04G200600</name>
</gene>
<dbReference type="EMBL" id="JBDFQZ010000004">
    <property type="protein sequence ID" value="KAK9735350.1"/>
    <property type="molecule type" value="Genomic_DNA"/>
</dbReference>
<feature type="compositionally biased region" description="Polar residues" evidence="1">
    <location>
        <begin position="390"/>
        <end position="404"/>
    </location>
</feature>
<feature type="compositionally biased region" description="Basic and acidic residues" evidence="1">
    <location>
        <begin position="199"/>
        <end position="218"/>
    </location>
</feature>
<feature type="compositionally biased region" description="Polar residues" evidence="1">
    <location>
        <begin position="476"/>
        <end position="498"/>
    </location>
</feature>
<sequence length="690" mass="75330">MSGYDYASRSGYAIHTSKPVSVVSYDAGRGTRTVVTRVEERVEQVRKPSTRGYIYSSAGKAEKEGRPREVDDFITKILDEVDGPSVATTRQNDSGCDYKFGANPRSYYAVEYVYVGSPTGSGIPRMYGDPYDVKEFSSLVYDNPPKSYYGGTGRDNPSDYSRVKSEALRDYDVPKTRWERSSYPNYDASPYVLPPVESHTSRTYDAKPENRLKSDPKDYGAPSNRWIDSSVEPLSPNAYESPGNHWSRSSKPVYGNPQQNTQLGKSNDGYGVDLGNQKGRPSSPEYEHPPRNEIIAGAPNNRWSNSPLKTSYDQTLPSIDRQRGDSSLKPQSPKGYGVSDCQGGRSSSPNYDPPQSKVLGEGPKNSGYSPLKPSFGQAPPNDDMGGPSYGRQNALSAKIQSPTSYGAPGNQRGGSTSPDFEHPPRNDIMSGVSNNRWGNSPVETPNNLGSKSLGRDYDSRPPNAYKDNGASDGRRSNSPTKFGSSKGYQVPNDQTGRSVSPMFELPPRNEIVTPLRVRIPQDHGSDNNGVSIGVDSPSPNGNVDGVANNRWSNSPVKTQSPRDYVPRGNQWSSGPSSPAYNAGMPKGDDQPNDFGGSNKIKSSGYQASPLSANDKPRDNAGDQRVSSGVPLQPKYSVYSGPASELVTVRPRVIDSREAERRYGHLDAPKDQGRHVITSRDALKKYNGYIF</sequence>
<protein>
    <submittedName>
        <fullName evidence="2">Uncharacterized protein</fullName>
    </submittedName>
</protein>
<feature type="compositionally biased region" description="Polar residues" evidence="1">
    <location>
        <begin position="431"/>
        <end position="450"/>
    </location>
</feature>
<reference evidence="2" key="1">
    <citation type="submission" date="2024-03" db="EMBL/GenBank/DDBJ databases">
        <title>WGS assembly of Saponaria officinalis var. Norfolk2.</title>
        <authorList>
            <person name="Jenkins J."/>
            <person name="Shu S."/>
            <person name="Grimwood J."/>
            <person name="Barry K."/>
            <person name="Goodstein D."/>
            <person name="Schmutz J."/>
            <person name="Leebens-Mack J."/>
            <person name="Osbourn A."/>
        </authorList>
    </citation>
    <scope>NUCLEOTIDE SEQUENCE [LARGE SCALE GENOMIC DNA]</scope>
    <source>
        <strain evidence="2">JIC</strain>
    </source>
</reference>
<keyword evidence="3" id="KW-1185">Reference proteome</keyword>
<dbReference type="Proteomes" id="UP001443914">
    <property type="component" value="Unassembled WGS sequence"/>
</dbReference>
<feature type="compositionally biased region" description="Polar residues" evidence="1">
    <location>
        <begin position="549"/>
        <end position="561"/>
    </location>
</feature>
<evidence type="ECO:0000313" key="2">
    <source>
        <dbReference type="EMBL" id="KAK9735350.1"/>
    </source>
</evidence>
<name>A0AAW1LP54_SAPOF</name>
<proteinExistence type="predicted"/>
<feature type="compositionally biased region" description="Polar residues" evidence="1">
    <location>
        <begin position="569"/>
        <end position="579"/>
    </location>
</feature>
<comment type="caution">
    <text evidence="2">The sequence shown here is derived from an EMBL/GenBank/DDBJ whole genome shotgun (WGS) entry which is preliminary data.</text>
</comment>
<feature type="compositionally biased region" description="Polar residues" evidence="1">
    <location>
        <begin position="244"/>
        <end position="265"/>
    </location>
</feature>
<evidence type="ECO:0000256" key="1">
    <source>
        <dbReference type="SAM" id="MobiDB-lite"/>
    </source>
</evidence>